<organism evidence="4">
    <name type="scientific">Cuerna arida</name>
    <dbReference type="NCBI Taxonomy" id="1464854"/>
    <lineage>
        <taxon>Eukaryota</taxon>
        <taxon>Metazoa</taxon>
        <taxon>Ecdysozoa</taxon>
        <taxon>Arthropoda</taxon>
        <taxon>Hexapoda</taxon>
        <taxon>Insecta</taxon>
        <taxon>Pterygota</taxon>
        <taxon>Neoptera</taxon>
        <taxon>Paraneoptera</taxon>
        <taxon>Hemiptera</taxon>
        <taxon>Auchenorrhyncha</taxon>
        <taxon>Membracoidea</taxon>
        <taxon>Cicadellidae</taxon>
        <taxon>Cicadellinae</taxon>
        <taxon>Proconiini</taxon>
        <taxon>Cuerna</taxon>
    </lineage>
</organism>
<evidence type="ECO:0000313" key="4">
    <source>
        <dbReference type="EMBL" id="JAS38686.1"/>
    </source>
</evidence>
<dbReference type="GO" id="GO:0005829">
    <property type="term" value="C:cytosol"/>
    <property type="evidence" value="ECO:0007669"/>
    <property type="project" value="TreeGrafter"/>
</dbReference>
<reference evidence="4" key="1">
    <citation type="submission" date="2015-11" db="EMBL/GenBank/DDBJ databases">
        <title>De novo transcriptome assembly of four potential Pierce s Disease insect vectors from Arizona vineyards.</title>
        <authorList>
            <person name="Tassone E.E."/>
        </authorList>
    </citation>
    <scope>NUCLEOTIDE SEQUENCE</scope>
</reference>
<dbReference type="GO" id="GO:0048471">
    <property type="term" value="C:perinuclear region of cytoplasm"/>
    <property type="evidence" value="ECO:0007669"/>
    <property type="project" value="TreeGrafter"/>
</dbReference>
<name>A0A1B6EL99_9HEMI</name>
<dbReference type="InterPro" id="IPR027038">
    <property type="entry name" value="RanGap"/>
</dbReference>
<evidence type="ECO:0000256" key="2">
    <source>
        <dbReference type="ARBA" id="ARBA00022614"/>
    </source>
</evidence>
<keyword evidence="2" id="KW-0433">Leucine-rich repeat</keyword>
<accession>A0A1B6EL99</accession>
<sequence>MQQNILLNLSDRCFTDKDIPAIIATLSTNEKINQLDLSNNFITDYGIKYLLRSCQINNIFYFNLFNNSIGDEGALAVVQSSRNNNIASLNLARNCITAHGIKSIARCIPGSKIVNLDLIFNPGSEDPSAFKAILEATIRHPLLQYLHVPTEFNKAIRPVLLENRQFVARTKKKLIKLITDLDRHDTFYYPMIGLGRLSLVRFQEFYYNQMLNSSLVGLNRVVTCKKIQNYINDHYFKLTGVVQFSVEVDDNSAMSIAILPPEVLSRITKFCLLTDVIGSSETCLQN</sequence>
<evidence type="ECO:0000256" key="1">
    <source>
        <dbReference type="ARBA" id="ARBA00022468"/>
    </source>
</evidence>
<evidence type="ECO:0000256" key="3">
    <source>
        <dbReference type="ARBA" id="ARBA00022737"/>
    </source>
</evidence>
<proteinExistence type="predicted"/>
<dbReference type="GO" id="GO:0031267">
    <property type="term" value="F:small GTPase binding"/>
    <property type="evidence" value="ECO:0007669"/>
    <property type="project" value="TreeGrafter"/>
</dbReference>
<dbReference type="Pfam" id="PF13516">
    <property type="entry name" value="LRR_6"/>
    <property type="match status" value="3"/>
</dbReference>
<dbReference type="GO" id="GO:0005634">
    <property type="term" value="C:nucleus"/>
    <property type="evidence" value="ECO:0007669"/>
    <property type="project" value="TreeGrafter"/>
</dbReference>
<keyword evidence="3" id="KW-0677">Repeat</keyword>
<dbReference type="Gene3D" id="3.80.10.10">
    <property type="entry name" value="Ribonuclease Inhibitor"/>
    <property type="match status" value="2"/>
</dbReference>
<protein>
    <submittedName>
        <fullName evidence="4">Uncharacterized protein</fullName>
    </submittedName>
</protein>
<dbReference type="PANTHER" id="PTHR24113:SF12">
    <property type="entry name" value="RAN GTPASE-ACTIVATING PROTEIN 1"/>
    <property type="match status" value="1"/>
</dbReference>
<dbReference type="InterPro" id="IPR001611">
    <property type="entry name" value="Leu-rich_rpt"/>
</dbReference>
<gene>
    <name evidence="4" type="ORF">g.8411</name>
</gene>
<dbReference type="EMBL" id="GECZ01031083">
    <property type="protein sequence ID" value="JAS38686.1"/>
    <property type="molecule type" value="Transcribed_RNA"/>
</dbReference>
<dbReference type="GO" id="GO:0006913">
    <property type="term" value="P:nucleocytoplasmic transport"/>
    <property type="evidence" value="ECO:0007669"/>
    <property type="project" value="TreeGrafter"/>
</dbReference>
<dbReference type="InterPro" id="IPR032675">
    <property type="entry name" value="LRR_dom_sf"/>
</dbReference>
<keyword evidence="1" id="KW-0343">GTPase activation</keyword>
<dbReference type="GO" id="GO:0005096">
    <property type="term" value="F:GTPase activator activity"/>
    <property type="evidence" value="ECO:0007669"/>
    <property type="project" value="UniProtKB-KW"/>
</dbReference>
<dbReference type="SUPFAM" id="SSF52047">
    <property type="entry name" value="RNI-like"/>
    <property type="match status" value="1"/>
</dbReference>
<dbReference type="AlphaFoldDB" id="A0A1B6EL99"/>
<dbReference type="PANTHER" id="PTHR24113">
    <property type="entry name" value="RAN GTPASE-ACTIVATING PROTEIN 1"/>
    <property type="match status" value="1"/>
</dbReference>